<dbReference type="GO" id="GO:0015562">
    <property type="term" value="F:efflux transmembrane transporter activity"/>
    <property type="evidence" value="ECO:0007669"/>
    <property type="project" value="TreeGrafter"/>
</dbReference>
<feature type="domain" description="YknX-like C-terminal permuted SH3-like" evidence="3">
    <location>
        <begin position="279"/>
        <end position="348"/>
    </location>
</feature>
<accession>F3PN79</accession>
<dbReference type="Pfam" id="PF25917">
    <property type="entry name" value="BSH_RND"/>
    <property type="match status" value="1"/>
</dbReference>
<evidence type="ECO:0000313" key="5">
    <source>
        <dbReference type="Proteomes" id="UP000003416"/>
    </source>
</evidence>
<dbReference type="Gene3D" id="2.40.30.170">
    <property type="match status" value="1"/>
</dbReference>
<dbReference type="GO" id="GO:1990281">
    <property type="term" value="C:efflux pump complex"/>
    <property type="evidence" value="ECO:0007669"/>
    <property type="project" value="TreeGrafter"/>
</dbReference>
<evidence type="ECO:0000313" key="4">
    <source>
        <dbReference type="EMBL" id="EGF59871.1"/>
    </source>
</evidence>
<dbReference type="Pfam" id="PF25989">
    <property type="entry name" value="YknX_C"/>
    <property type="match status" value="1"/>
</dbReference>
<sequence>MNKIYLFAFATTLFVTSCGQKQESGNTLIRPVKTSTVSSQSVIRKDFSGIVEAVEYVKLAFRVSGQVINLPVVEGQRVKKGELIAAIDPRDISLQYAADKAAYETAAAQVERNKRLLGRQAISLQEYEISVANYQKAKSAYELSSNNMRDTKLTAPFDGSIEKRLVENYQRVNSGEGIVQLVNTQKLRIKFTVPDDYLYLLRAKDINFKVVFDTYPNNVFNAVLEEYLDISTAGTGIPVSIIIDDPTFDRSTYDVNPGFTCKIKLASDVSPFLEEELMNVPLSAVFGESESKKTYVWVVNGNKVSRREVTVYSPTGEANLLISEGLKPEETIVIAGVHQLTDGQTVKIMNQE</sequence>
<dbReference type="NCBIfam" id="TIGR01730">
    <property type="entry name" value="RND_mfp"/>
    <property type="match status" value="1"/>
</dbReference>
<dbReference type="Gene3D" id="2.40.50.100">
    <property type="match status" value="1"/>
</dbReference>
<evidence type="ECO:0000259" key="3">
    <source>
        <dbReference type="Pfam" id="PF25989"/>
    </source>
</evidence>
<dbReference type="PROSITE" id="PS51257">
    <property type="entry name" value="PROKAR_LIPOPROTEIN"/>
    <property type="match status" value="1"/>
</dbReference>
<dbReference type="GeneID" id="86048007"/>
<dbReference type="PANTHER" id="PTHR30469:SF20">
    <property type="entry name" value="EFFLUX RND TRANSPORTER PERIPLASMIC ADAPTOR SUBUNIT"/>
    <property type="match status" value="1"/>
</dbReference>
<dbReference type="SUPFAM" id="SSF111369">
    <property type="entry name" value="HlyD-like secretion proteins"/>
    <property type="match status" value="1"/>
</dbReference>
<proteinExistence type="inferred from homology"/>
<dbReference type="RefSeq" id="WP_009123531.1">
    <property type="nucleotide sequence ID" value="NZ_GL882605.1"/>
</dbReference>
<dbReference type="InterPro" id="IPR058625">
    <property type="entry name" value="MdtA-like_BSH"/>
</dbReference>
<comment type="similarity">
    <text evidence="1">Belongs to the membrane fusion protein (MFP) (TC 8.A.1) family.</text>
</comment>
<dbReference type="HOGENOM" id="CLU_018816_1_0_10"/>
<dbReference type="InterPro" id="IPR006143">
    <property type="entry name" value="RND_pump_MFP"/>
</dbReference>
<dbReference type="InterPro" id="IPR058637">
    <property type="entry name" value="YknX-like_C"/>
</dbReference>
<dbReference type="eggNOG" id="COG0845">
    <property type="taxonomic scope" value="Bacteria"/>
</dbReference>
<organism evidence="4 5">
    <name type="scientific">Bacteroides fluxus YIT 12057</name>
    <dbReference type="NCBI Taxonomy" id="763034"/>
    <lineage>
        <taxon>Bacteria</taxon>
        <taxon>Pseudomonadati</taxon>
        <taxon>Bacteroidota</taxon>
        <taxon>Bacteroidia</taxon>
        <taxon>Bacteroidales</taxon>
        <taxon>Bacteroidaceae</taxon>
        <taxon>Bacteroides</taxon>
    </lineage>
</organism>
<name>F3PN79_9BACE</name>
<dbReference type="STRING" id="763034.HMPREF9446_00165"/>
<dbReference type="Proteomes" id="UP000003416">
    <property type="component" value="Unassembled WGS sequence"/>
</dbReference>
<dbReference type="EMBL" id="AFBN01000004">
    <property type="protein sequence ID" value="EGF59871.1"/>
    <property type="molecule type" value="Genomic_DNA"/>
</dbReference>
<feature type="domain" description="Multidrug resistance protein MdtA-like barrel-sandwich hybrid" evidence="2">
    <location>
        <begin position="57"/>
        <end position="177"/>
    </location>
</feature>
<comment type="caution">
    <text evidence="4">The sequence shown here is derived from an EMBL/GenBank/DDBJ whole genome shotgun (WGS) entry which is preliminary data.</text>
</comment>
<dbReference type="AlphaFoldDB" id="F3PN79"/>
<dbReference type="PANTHER" id="PTHR30469">
    <property type="entry name" value="MULTIDRUG RESISTANCE PROTEIN MDTA"/>
    <property type="match status" value="1"/>
</dbReference>
<dbReference type="Gene3D" id="2.40.420.20">
    <property type="match status" value="1"/>
</dbReference>
<evidence type="ECO:0000259" key="2">
    <source>
        <dbReference type="Pfam" id="PF25917"/>
    </source>
</evidence>
<evidence type="ECO:0000256" key="1">
    <source>
        <dbReference type="ARBA" id="ARBA00009477"/>
    </source>
</evidence>
<dbReference type="Gene3D" id="1.10.287.470">
    <property type="entry name" value="Helix hairpin bin"/>
    <property type="match status" value="1"/>
</dbReference>
<keyword evidence="5" id="KW-1185">Reference proteome</keyword>
<gene>
    <name evidence="4" type="ORF">HMPREF9446_00165</name>
</gene>
<reference evidence="4 5" key="1">
    <citation type="submission" date="2011-02" db="EMBL/GenBank/DDBJ databases">
        <authorList>
            <person name="Weinstock G."/>
            <person name="Sodergren E."/>
            <person name="Clifton S."/>
            <person name="Fulton L."/>
            <person name="Fulton B."/>
            <person name="Courtney L."/>
            <person name="Fronick C."/>
            <person name="Harrison M."/>
            <person name="Strong C."/>
            <person name="Farmer C."/>
            <person name="Delahaunty K."/>
            <person name="Markovic C."/>
            <person name="Hall O."/>
            <person name="Minx P."/>
            <person name="Tomlinson C."/>
            <person name="Mitreva M."/>
            <person name="Hou S."/>
            <person name="Chen J."/>
            <person name="Wollam A."/>
            <person name="Pepin K.H."/>
            <person name="Johnson M."/>
            <person name="Bhonagiri V."/>
            <person name="Zhang X."/>
            <person name="Suruliraj S."/>
            <person name="Warren W."/>
            <person name="Chinwalla A."/>
            <person name="Mardis E.R."/>
            <person name="Wilson R.K."/>
        </authorList>
    </citation>
    <scope>NUCLEOTIDE SEQUENCE [LARGE SCALE GENOMIC DNA]</scope>
    <source>
        <strain evidence="4 5">YIT 12057</strain>
    </source>
</reference>
<protein>
    <submittedName>
        <fullName evidence="4">Phage tail component protein</fullName>
    </submittedName>
</protein>